<dbReference type="OrthoDB" id="9770388at2"/>
<evidence type="ECO:0000256" key="1">
    <source>
        <dbReference type="ARBA" id="ARBA00007068"/>
    </source>
</evidence>
<proteinExistence type="inferred from homology"/>
<dbReference type="InterPro" id="IPR006311">
    <property type="entry name" value="TAT_signal"/>
</dbReference>
<dbReference type="GO" id="GO:0004177">
    <property type="term" value="F:aminopeptidase activity"/>
    <property type="evidence" value="ECO:0007669"/>
    <property type="project" value="TreeGrafter"/>
</dbReference>
<dbReference type="InterPro" id="IPR005321">
    <property type="entry name" value="Peptidase_S58_DmpA"/>
</dbReference>
<accession>A0A6N7PUN8</accession>
<dbReference type="Gene3D" id="3.60.70.12">
    <property type="entry name" value="L-amino peptidase D-ALA esterase/amidase"/>
    <property type="match status" value="1"/>
</dbReference>
<reference evidence="2 3" key="1">
    <citation type="submission" date="2019-10" db="EMBL/GenBank/DDBJ databases">
        <title>A soil myxobacterium in the family Polyangiaceae.</title>
        <authorList>
            <person name="Li Y."/>
            <person name="Wang J."/>
        </authorList>
    </citation>
    <scope>NUCLEOTIDE SEQUENCE [LARGE SCALE GENOMIC DNA]</scope>
    <source>
        <strain evidence="2 3">DSM 14734</strain>
    </source>
</reference>
<sequence length="408" mass="43086">MADESDLGKGRTVSRRVLLAGGALAALEAAGCNVLPAEVPRAPAVRRRIRDLGIAIGALPPGRHNAITDVPGVRVGHLTRIEGEGPLVPGRGPIRTGVTVIMPGDDVWRDNLPAARFTLNGNGELTGVTTLDRRGLLETPIFLTDTSNIGRVMDGALAWMLETYPEIGDTAPVPTPIVGETWAAFLHDAEGRHLTDAHVREAILSARGGPVEEGAVGGGTGMLCYEFKGGIGTASRRLPASMGSYTLGVLVQANHGRRHQLRIDGVPVGREITEGMPFEGRKTKSILIIGATDAPMTPVQLGRLAKRMALGLGRTGAVSMHGSGDLLLFFSTGVRVRRGAALTAAPVWNDEHISVAHEAAVEATEEAVLNAMAMARTTTGIHGNTAYALPLDRLPDIMRKYGRPIPTR</sequence>
<dbReference type="PANTHER" id="PTHR36512:SF3">
    <property type="entry name" value="BLR5678 PROTEIN"/>
    <property type="match status" value="1"/>
</dbReference>
<organism evidence="2 3">
    <name type="scientific">Polyangium spumosum</name>
    <dbReference type="NCBI Taxonomy" id="889282"/>
    <lineage>
        <taxon>Bacteria</taxon>
        <taxon>Pseudomonadati</taxon>
        <taxon>Myxococcota</taxon>
        <taxon>Polyangia</taxon>
        <taxon>Polyangiales</taxon>
        <taxon>Polyangiaceae</taxon>
        <taxon>Polyangium</taxon>
    </lineage>
</organism>
<dbReference type="InterPro" id="IPR016117">
    <property type="entry name" value="ArgJ-like_dom_sf"/>
</dbReference>
<dbReference type="RefSeq" id="WP_153820650.1">
    <property type="nucleotide sequence ID" value="NZ_WJIE01000005.1"/>
</dbReference>
<dbReference type="PROSITE" id="PS51318">
    <property type="entry name" value="TAT"/>
    <property type="match status" value="1"/>
</dbReference>
<keyword evidence="3" id="KW-1185">Reference proteome</keyword>
<dbReference type="PANTHER" id="PTHR36512">
    <property type="entry name" value="D-AMINOPEPTIDASE"/>
    <property type="match status" value="1"/>
</dbReference>
<dbReference type="EMBL" id="WJIE01000005">
    <property type="protein sequence ID" value="MRG93794.1"/>
    <property type="molecule type" value="Genomic_DNA"/>
</dbReference>
<protein>
    <submittedName>
        <fullName evidence="2">S58 family peptidase</fullName>
    </submittedName>
</protein>
<evidence type="ECO:0000313" key="2">
    <source>
        <dbReference type="EMBL" id="MRG93794.1"/>
    </source>
</evidence>
<dbReference type="AlphaFoldDB" id="A0A6N7PUN8"/>
<comment type="caution">
    <text evidence="2">The sequence shown here is derived from an EMBL/GenBank/DDBJ whole genome shotgun (WGS) entry which is preliminary data.</text>
</comment>
<comment type="similarity">
    <text evidence="1">Belongs to the peptidase S58 family.</text>
</comment>
<name>A0A6N7PUN8_9BACT</name>
<dbReference type="Proteomes" id="UP000440224">
    <property type="component" value="Unassembled WGS sequence"/>
</dbReference>
<gene>
    <name evidence="2" type="ORF">GF068_18015</name>
</gene>
<dbReference type="CDD" id="cd02253">
    <property type="entry name" value="DmpA"/>
    <property type="match status" value="1"/>
</dbReference>
<evidence type="ECO:0000313" key="3">
    <source>
        <dbReference type="Proteomes" id="UP000440224"/>
    </source>
</evidence>
<dbReference type="SUPFAM" id="SSF56266">
    <property type="entry name" value="DmpA/ArgJ-like"/>
    <property type="match status" value="1"/>
</dbReference>
<dbReference type="Pfam" id="PF03576">
    <property type="entry name" value="Peptidase_S58"/>
    <property type="match status" value="1"/>
</dbReference>